<dbReference type="GO" id="GO:0031412">
    <property type="term" value="P:gas vesicle organization"/>
    <property type="evidence" value="ECO:0007669"/>
    <property type="project" value="InterPro"/>
</dbReference>
<comment type="caution">
    <text evidence="2">The sequence shown here is derived from an EMBL/GenBank/DDBJ whole genome shotgun (WGS) entry which is preliminary data.</text>
</comment>
<dbReference type="Pfam" id="PF05800">
    <property type="entry name" value="GvpO"/>
    <property type="match status" value="1"/>
</dbReference>
<feature type="region of interest" description="Disordered" evidence="1">
    <location>
        <begin position="1"/>
        <end position="39"/>
    </location>
</feature>
<accession>A0A918Y8Z9</accession>
<keyword evidence="3" id="KW-1185">Reference proteome</keyword>
<feature type="compositionally biased region" description="Low complexity" evidence="1">
    <location>
        <begin position="8"/>
        <end position="19"/>
    </location>
</feature>
<dbReference type="InterPro" id="IPR008634">
    <property type="entry name" value="Gas-vesicle_GvpO"/>
</dbReference>
<reference evidence="2" key="1">
    <citation type="journal article" date="2014" name="Int. J. Syst. Evol. Microbiol.">
        <title>Complete genome sequence of Corynebacterium casei LMG S-19264T (=DSM 44701T), isolated from a smear-ripened cheese.</title>
        <authorList>
            <consortium name="US DOE Joint Genome Institute (JGI-PGF)"/>
            <person name="Walter F."/>
            <person name="Albersmeier A."/>
            <person name="Kalinowski J."/>
            <person name="Ruckert C."/>
        </authorList>
    </citation>
    <scope>NUCLEOTIDE SEQUENCE</scope>
    <source>
        <strain evidence="2">JCM 4654</strain>
    </source>
</reference>
<dbReference type="EMBL" id="BMVF01000021">
    <property type="protein sequence ID" value="GHD95238.1"/>
    <property type="molecule type" value="Genomic_DNA"/>
</dbReference>
<evidence type="ECO:0000256" key="1">
    <source>
        <dbReference type="SAM" id="MobiDB-lite"/>
    </source>
</evidence>
<organism evidence="2 3">
    <name type="scientific">Streptomyces naganishii JCM 4654</name>
    <dbReference type="NCBI Taxonomy" id="1306179"/>
    <lineage>
        <taxon>Bacteria</taxon>
        <taxon>Bacillati</taxon>
        <taxon>Actinomycetota</taxon>
        <taxon>Actinomycetes</taxon>
        <taxon>Kitasatosporales</taxon>
        <taxon>Streptomycetaceae</taxon>
        <taxon>Streptomyces</taxon>
    </lineage>
</organism>
<name>A0A918Y8Z9_9ACTN</name>
<protein>
    <submittedName>
        <fullName evidence="2">Gas vesicle protein</fullName>
    </submittedName>
</protein>
<gene>
    <name evidence="2" type="ORF">GCM10010508_59290</name>
</gene>
<dbReference type="Proteomes" id="UP000608955">
    <property type="component" value="Unassembled WGS sequence"/>
</dbReference>
<sequence>MANTENTSESQDSQEPQESQESRTEDDNHATARRPRPMEVLREARAQFAELTNLTPESVTSFEQTDDGWSLEIEVLELARVPDTMSLMASYEVELDDEGQLAGYRRLRRYERGRSDAQRHGGR</sequence>
<proteinExistence type="predicted"/>
<dbReference type="AlphaFoldDB" id="A0A918Y8Z9"/>
<evidence type="ECO:0000313" key="3">
    <source>
        <dbReference type="Proteomes" id="UP000608955"/>
    </source>
</evidence>
<evidence type="ECO:0000313" key="2">
    <source>
        <dbReference type="EMBL" id="GHD95238.1"/>
    </source>
</evidence>
<feature type="compositionally biased region" description="Basic and acidic residues" evidence="1">
    <location>
        <begin position="20"/>
        <end position="39"/>
    </location>
</feature>
<dbReference type="RefSeq" id="WP_190180936.1">
    <property type="nucleotide sequence ID" value="NZ_BMVF01000021.1"/>
</dbReference>
<reference evidence="2" key="2">
    <citation type="submission" date="2020-09" db="EMBL/GenBank/DDBJ databases">
        <authorList>
            <person name="Sun Q."/>
            <person name="Ohkuma M."/>
        </authorList>
    </citation>
    <scope>NUCLEOTIDE SEQUENCE</scope>
    <source>
        <strain evidence="2">JCM 4654</strain>
    </source>
</reference>
<dbReference type="PIRSF" id="PIRSF028743">
    <property type="entry name" value="GvpO_protein"/>
    <property type="match status" value="1"/>
</dbReference>